<reference evidence="1 2" key="1">
    <citation type="journal article" date="2023" name="Science">
        <title>Complex scaffold remodeling in plant triterpene biosynthesis.</title>
        <authorList>
            <person name="De La Pena R."/>
            <person name="Hodgson H."/>
            <person name="Liu J.C."/>
            <person name="Stephenson M.J."/>
            <person name="Martin A.C."/>
            <person name="Owen C."/>
            <person name="Harkess A."/>
            <person name="Leebens-Mack J."/>
            <person name="Jimenez L.E."/>
            <person name="Osbourn A."/>
            <person name="Sattely E.S."/>
        </authorList>
    </citation>
    <scope>NUCLEOTIDE SEQUENCE [LARGE SCALE GENOMIC DNA]</scope>
    <source>
        <strain evidence="2">cv. JPN11</strain>
        <tissue evidence="1">Leaf</tissue>
    </source>
</reference>
<gene>
    <name evidence="1" type="ORF">OWV82_007143</name>
</gene>
<name>A0ACC1YJ30_MELAZ</name>
<organism evidence="1 2">
    <name type="scientific">Melia azedarach</name>
    <name type="common">Chinaberry tree</name>
    <dbReference type="NCBI Taxonomy" id="155640"/>
    <lineage>
        <taxon>Eukaryota</taxon>
        <taxon>Viridiplantae</taxon>
        <taxon>Streptophyta</taxon>
        <taxon>Embryophyta</taxon>
        <taxon>Tracheophyta</taxon>
        <taxon>Spermatophyta</taxon>
        <taxon>Magnoliopsida</taxon>
        <taxon>eudicotyledons</taxon>
        <taxon>Gunneridae</taxon>
        <taxon>Pentapetalae</taxon>
        <taxon>rosids</taxon>
        <taxon>malvids</taxon>
        <taxon>Sapindales</taxon>
        <taxon>Meliaceae</taxon>
        <taxon>Melia</taxon>
    </lineage>
</organism>
<dbReference type="EMBL" id="CM051396">
    <property type="protein sequence ID" value="KAJ4723820.1"/>
    <property type="molecule type" value="Genomic_DNA"/>
</dbReference>
<sequence length="442" mass="50757">MERISANYLIFPSSGFSEVRYFRWDGYPGKSFPLHCHSNNLVSLELRDSNIEELWDGIKNLVKLKHINLSDSKQLKEVPDLSKAPNLEKLILEGCSSLVETHSSIQLLNKLVVMDLRNCESLKGLPPSIHESLKTLLLSGCINLKRCPEISSIEFPSRLVTLDLQKCSSLEQLPRSICELKSLQYFSLSDCSKLQNLPDDLGNLEALKTLKIERTLIREIPESLGQLSSLEELRFKGNNFKRIPESIINLSNLRLLYLSYCERLEYLPNLPCSVNQVEADHCTSLEALSSLSVRTLFHFWSVFHLRNCFKLNQDQVRQIVDCVLKEIQLLATAWCRESGQAYRRGYIPYPGNEIPEWFMLRSTESSITLELPQGWFNNECVGVALCAVLAFEEDHDYSEENFHLLCEMKVKTKDGQWQETSHSPLFPRDIGFFPFRSRIFGV</sequence>
<comment type="caution">
    <text evidence="1">The sequence shown here is derived from an EMBL/GenBank/DDBJ whole genome shotgun (WGS) entry which is preliminary data.</text>
</comment>
<dbReference type="Proteomes" id="UP001164539">
    <property type="component" value="Chromosome 3"/>
</dbReference>
<keyword evidence="2" id="KW-1185">Reference proteome</keyword>
<accession>A0ACC1YJ30</accession>
<proteinExistence type="predicted"/>
<protein>
    <submittedName>
        <fullName evidence="1">Disease resistance protein</fullName>
    </submittedName>
</protein>
<evidence type="ECO:0000313" key="1">
    <source>
        <dbReference type="EMBL" id="KAJ4723820.1"/>
    </source>
</evidence>
<evidence type="ECO:0000313" key="2">
    <source>
        <dbReference type="Proteomes" id="UP001164539"/>
    </source>
</evidence>